<protein>
    <submittedName>
        <fullName evidence="3">Uncharacterized protein</fullName>
    </submittedName>
</protein>
<keyword evidence="2" id="KW-0732">Signal</keyword>
<evidence type="ECO:0000313" key="3">
    <source>
        <dbReference type="EMBL" id="OYD49190.1"/>
    </source>
</evidence>
<dbReference type="OrthoDB" id="8536851at2"/>
<gene>
    <name evidence="3" type="ORF">CBY09_16160</name>
</gene>
<accession>A0A235EJM7</accession>
<feature type="region of interest" description="Disordered" evidence="1">
    <location>
        <begin position="113"/>
        <end position="175"/>
    </location>
</feature>
<sequence>MTNTTTSTRSTTLRHLVCGAAAALLLAAAGGAQAQTYINATVGGELAPGVYGRINIGNAPPPPLIYAEPVIIHRPAVVVPRSPIYMYVPPGHAKNWGKHCARYNACNQPVYFVQEPPPRKGPKHHHHASRDDRRWDDDHRHGGGKHDRDHGRGHGRGDDRGERGEGRGKGHGHRD</sequence>
<keyword evidence="4" id="KW-1185">Reference proteome</keyword>
<feature type="chain" id="PRO_5012036999" evidence="2">
    <location>
        <begin position="35"/>
        <end position="175"/>
    </location>
</feature>
<evidence type="ECO:0000256" key="2">
    <source>
        <dbReference type="SAM" id="SignalP"/>
    </source>
</evidence>
<proteinExistence type="predicted"/>
<dbReference type="RefSeq" id="WP_094290606.1">
    <property type="nucleotide sequence ID" value="NZ_JAMXHW010000012.1"/>
</dbReference>
<dbReference type="Proteomes" id="UP000215441">
    <property type="component" value="Unassembled WGS sequence"/>
</dbReference>
<name>A0A235EJM7_9BURK</name>
<feature type="signal peptide" evidence="2">
    <location>
        <begin position="1"/>
        <end position="34"/>
    </location>
</feature>
<dbReference type="AlphaFoldDB" id="A0A235EJM7"/>
<dbReference type="EMBL" id="NOIG01000010">
    <property type="protein sequence ID" value="OYD49190.1"/>
    <property type="molecule type" value="Genomic_DNA"/>
</dbReference>
<organism evidence="3 4">
    <name type="scientific">Acidovorax kalamii</name>
    <dbReference type="NCBI Taxonomy" id="2004485"/>
    <lineage>
        <taxon>Bacteria</taxon>
        <taxon>Pseudomonadati</taxon>
        <taxon>Pseudomonadota</taxon>
        <taxon>Betaproteobacteria</taxon>
        <taxon>Burkholderiales</taxon>
        <taxon>Comamonadaceae</taxon>
        <taxon>Acidovorax</taxon>
    </lineage>
</organism>
<reference evidence="3 4" key="1">
    <citation type="submission" date="2017-07" db="EMBL/GenBank/DDBJ databases">
        <title>Acidovorax KNDSW TSA 6 genome sequence and assembly.</title>
        <authorList>
            <person name="Mayilraj S."/>
        </authorList>
    </citation>
    <scope>NUCLEOTIDE SEQUENCE [LARGE SCALE GENOMIC DNA]</scope>
    <source>
        <strain evidence="3 4">KNDSW-TSA6</strain>
    </source>
</reference>
<feature type="compositionally biased region" description="Basic and acidic residues" evidence="1">
    <location>
        <begin position="129"/>
        <end position="168"/>
    </location>
</feature>
<evidence type="ECO:0000313" key="4">
    <source>
        <dbReference type="Proteomes" id="UP000215441"/>
    </source>
</evidence>
<evidence type="ECO:0000256" key="1">
    <source>
        <dbReference type="SAM" id="MobiDB-lite"/>
    </source>
</evidence>
<comment type="caution">
    <text evidence="3">The sequence shown here is derived from an EMBL/GenBank/DDBJ whole genome shotgun (WGS) entry which is preliminary data.</text>
</comment>